<comment type="caution">
    <text evidence="2">The sequence shown here is derived from an EMBL/GenBank/DDBJ whole genome shotgun (WGS) entry which is preliminary data.</text>
</comment>
<dbReference type="Proteomes" id="UP000465305">
    <property type="component" value="Unassembled WGS sequence"/>
</dbReference>
<evidence type="ECO:0000259" key="1">
    <source>
        <dbReference type="PROSITE" id="PS50056"/>
    </source>
</evidence>
<feature type="domain" description="Tyrosine specific protein phosphatases" evidence="1">
    <location>
        <begin position="117"/>
        <end position="167"/>
    </location>
</feature>
<dbReference type="AlphaFoldDB" id="A0A7I9Y5W0"/>
<name>A0A7I9Y5W0_MYCAL</name>
<dbReference type="InterPro" id="IPR016130">
    <property type="entry name" value="Tyr_Pase_AS"/>
</dbReference>
<evidence type="ECO:0000313" key="3">
    <source>
        <dbReference type="Proteomes" id="UP000465305"/>
    </source>
</evidence>
<dbReference type="RefSeq" id="WP_083040433.1">
    <property type="nucleotide sequence ID" value="NZ_BLKY01000001.1"/>
</dbReference>
<dbReference type="Gene3D" id="3.90.190.10">
    <property type="entry name" value="Protein tyrosine phosphatase superfamily"/>
    <property type="match status" value="1"/>
</dbReference>
<dbReference type="InterPro" id="IPR026893">
    <property type="entry name" value="Tyr/Ser_Pase_IphP-type"/>
</dbReference>
<proteinExistence type="predicted"/>
<dbReference type="SUPFAM" id="SSF52799">
    <property type="entry name" value="(Phosphotyrosine protein) phosphatases II"/>
    <property type="match status" value="1"/>
</dbReference>
<dbReference type="InterPro" id="IPR029021">
    <property type="entry name" value="Prot-tyrosine_phosphatase-like"/>
</dbReference>
<sequence>MHLHDVGANGDGAELANLRDLGGLQVAGGGRTRHGVLYRSDAPYRVDRTPVTMPLWPPSLVIDLRSDDETPEPHPWQEASEILRLPLLRSAAVVTEAAVSNVVRDDYLEGVYRDVLDSGAEALASVISHAATADGPVLIHCAAGKDRTGLAAAVLLLAAGVSADQVVADYVATGANMGRLLNRLRRLGILLPEAPPPPAAALAAPEHLIAMVIEKLTGQPDGIVGWARRHGVGTDAVERWRSKFIVPVAADPQ</sequence>
<dbReference type="PROSITE" id="PS00383">
    <property type="entry name" value="TYR_PHOSPHATASE_1"/>
    <property type="match status" value="1"/>
</dbReference>
<dbReference type="InterPro" id="IPR000387">
    <property type="entry name" value="Tyr_Pase_dom"/>
</dbReference>
<gene>
    <name evidence="2" type="ORF">MALGJ_07420</name>
</gene>
<protein>
    <recommendedName>
        <fullName evidence="1">Tyrosine specific protein phosphatases domain-containing protein</fullName>
    </recommendedName>
</protein>
<evidence type="ECO:0000313" key="2">
    <source>
        <dbReference type="EMBL" id="GFG84066.1"/>
    </source>
</evidence>
<dbReference type="Pfam" id="PF13350">
    <property type="entry name" value="Y_phosphatase3"/>
    <property type="match status" value="1"/>
</dbReference>
<dbReference type="PROSITE" id="PS00782">
    <property type="entry name" value="TFIIB"/>
    <property type="match status" value="1"/>
</dbReference>
<reference evidence="2 3" key="1">
    <citation type="journal article" date="2019" name="Emerg. Microbes Infect.">
        <title>Comprehensive subspecies identification of 175 nontuberculous mycobacteria species based on 7547 genomic profiles.</title>
        <authorList>
            <person name="Matsumoto Y."/>
            <person name="Kinjo T."/>
            <person name="Motooka D."/>
            <person name="Nabeya D."/>
            <person name="Jung N."/>
            <person name="Uechi K."/>
            <person name="Horii T."/>
            <person name="Iida T."/>
            <person name="Fujita J."/>
            <person name="Nakamura S."/>
        </authorList>
    </citation>
    <scope>NUCLEOTIDE SEQUENCE [LARGE SCALE GENOMIC DNA]</scope>
    <source>
        <strain evidence="2 3">JCM 30723</strain>
    </source>
</reference>
<dbReference type="EMBL" id="BLKY01000001">
    <property type="protein sequence ID" value="GFG84066.1"/>
    <property type="molecule type" value="Genomic_DNA"/>
</dbReference>
<organism evidence="2 3">
    <name type="scientific">Mycolicibacter algericus</name>
    <name type="common">Mycobacterium algericum</name>
    <dbReference type="NCBI Taxonomy" id="1288388"/>
    <lineage>
        <taxon>Bacteria</taxon>
        <taxon>Bacillati</taxon>
        <taxon>Actinomycetota</taxon>
        <taxon>Actinomycetes</taxon>
        <taxon>Mycobacteriales</taxon>
        <taxon>Mycobacteriaceae</taxon>
        <taxon>Mycolicibacter</taxon>
    </lineage>
</organism>
<dbReference type="InterPro" id="IPR023486">
    <property type="entry name" value="TFIIB_CS"/>
</dbReference>
<dbReference type="GO" id="GO:0004721">
    <property type="term" value="F:phosphoprotein phosphatase activity"/>
    <property type="evidence" value="ECO:0007669"/>
    <property type="project" value="InterPro"/>
</dbReference>
<dbReference type="PROSITE" id="PS50056">
    <property type="entry name" value="TYR_PHOSPHATASE_2"/>
    <property type="match status" value="1"/>
</dbReference>
<accession>A0A7I9Y5W0</accession>